<gene>
    <name evidence="1" type="ORF">AMECASPLE_036267</name>
</gene>
<evidence type="ECO:0000313" key="2">
    <source>
        <dbReference type="Proteomes" id="UP001469553"/>
    </source>
</evidence>
<accession>A0ABV1ADY8</accession>
<keyword evidence="2" id="KW-1185">Reference proteome</keyword>
<evidence type="ECO:0000313" key="1">
    <source>
        <dbReference type="EMBL" id="MEQ2316799.1"/>
    </source>
</evidence>
<reference evidence="1 2" key="1">
    <citation type="submission" date="2021-06" db="EMBL/GenBank/DDBJ databases">
        <authorList>
            <person name="Palmer J.M."/>
        </authorList>
    </citation>
    <scope>NUCLEOTIDE SEQUENCE [LARGE SCALE GENOMIC DNA]</scope>
    <source>
        <strain evidence="1 2">AS_MEX2019</strain>
        <tissue evidence="1">Muscle</tissue>
    </source>
</reference>
<comment type="caution">
    <text evidence="1">The sequence shown here is derived from an EMBL/GenBank/DDBJ whole genome shotgun (WGS) entry which is preliminary data.</text>
</comment>
<dbReference type="EMBL" id="JAHRIP010090323">
    <property type="protein sequence ID" value="MEQ2316799.1"/>
    <property type="molecule type" value="Genomic_DNA"/>
</dbReference>
<name>A0ABV1ADY8_9TELE</name>
<sequence>MPICKVCPIETTINWMNSVLFTLSLSVMKYVEILRGHHTASALFIVVLQWKASNVAQRNSCYTDTSCNWFLGQKKEPLSSEAGRGSHVEQQPITVFCELLSHLMFWILS</sequence>
<protein>
    <submittedName>
        <fullName evidence="1">Uncharacterized protein</fullName>
    </submittedName>
</protein>
<dbReference type="Proteomes" id="UP001469553">
    <property type="component" value="Unassembled WGS sequence"/>
</dbReference>
<proteinExistence type="predicted"/>
<organism evidence="1 2">
    <name type="scientific">Ameca splendens</name>
    <dbReference type="NCBI Taxonomy" id="208324"/>
    <lineage>
        <taxon>Eukaryota</taxon>
        <taxon>Metazoa</taxon>
        <taxon>Chordata</taxon>
        <taxon>Craniata</taxon>
        <taxon>Vertebrata</taxon>
        <taxon>Euteleostomi</taxon>
        <taxon>Actinopterygii</taxon>
        <taxon>Neopterygii</taxon>
        <taxon>Teleostei</taxon>
        <taxon>Neoteleostei</taxon>
        <taxon>Acanthomorphata</taxon>
        <taxon>Ovalentaria</taxon>
        <taxon>Atherinomorphae</taxon>
        <taxon>Cyprinodontiformes</taxon>
        <taxon>Goodeidae</taxon>
        <taxon>Ameca</taxon>
    </lineage>
</organism>